<feature type="region of interest" description="Disordered" evidence="1">
    <location>
        <begin position="233"/>
        <end position="260"/>
    </location>
</feature>
<evidence type="ECO:0000313" key="4">
    <source>
        <dbReference type="Proteomes" id="UP001201812"/>
    </source>
</evidence>
<reference evidence="3" key="1">
    <citation type="submission" date="2022-01" db="EMBL/GenBank/DDBJ databases">
        <title>Genome Sequence Resource for Two Populations of Ditylenchus destructor, the Migratory Endoparasitic Phytonematode.</title>
        <authorList>
            <person name="Zhang H."/>
            <person name="Lin R."/>
            <person name="Xie B."/>
        </authorList>
    </citation>
    <scope>NUCLEOTIDE SEQUENCE</scope>
    <source>
        <strain evidence="3">BazhouSP</strain>
    </source>
</reference>
<gene>
    <name evidence="3" type="ORF">DdX_08908</name>
</gene>
<protein>
    <submittedName>
        <fullName evidence="3">Uncharacterized protein</fullName>
    </submittedName>
</protein>
<feature type="transmembrane region" description="Helical" evidence="2">
    <location>
        <begin position="93"/>
        <end position="112"/>
    </location>
</feature>
<keyword evidence="2" id="KW-1133">Transmembrane helix</keyword>
<comment type="caution">
    <text evidence="3">The sequence shown here is derived from an EMBL/GenBank/DDBJ whole genome shotgun (WGS) entry which is preliminary data.</text>
</comment>
<organism evidence="3 4">
    <name type="scientific">Ditylenchus destructor</name>
    <dbReference type="NCBI Taxonomy" id="166010"/>
    <lineage>
        <taxon>Eukaryota</taxon>
        <taxon>Metazoa</taxon>
        <taxon>Ecdysozoa</taxon>
        <taxon>Nematoda</taxon>
        <taxon>Chromadorea</taxon>
        <taxon>Rhabditida</taxon>
        <taxon>Tylenchina</taxon>
        <taxon>Tylenchomorpha</taxon>
        <taxon>Sphaerularioidea</taxon>
        <taxon>Anguinidae</taxon>
        <taxon>Anguininae</taxon>
        <taxon>Ditylenchus</taxon>
    </lineage>
</organism>
<sequence length="260" mass="29565">MVGPRQTMIYDPWTFQENNPQYRICCGLFHVKDVIIVFTILKTTLLLLYVVWKMCGTQDFAMFTLASIFGLSMILGSYIFLVIGVIVKKYSLLTPYFTLCILLILILILKLFMEVMGTANTKSTLETRQLARILAQAAMIMVEIYSVYIVWKVFNYITDSYMENDNLAIKRMQDRRLQYEVELGISTRKPKNVTITSSPFHNAAASLIINPNRKPSTKAATYKATPSGRAYKPSAFNTKITDEKRKASSQFSTSTATSTF</sequence>
<feature type="transmembrane region" description="Helical" evidence="2">
    <location>
        <begin position="133"/>
        <end position="151"/>
    </location>
</feature>
<name>A0AAD4N3V3_9BILA</name>
<proteinExistence type="predicted"/>
<evidence type="ECO:0000256" key="1">
    <source>
        <dbReference type="SAM" id="MobiDB-lite"/>
    </source>
</evidence>
<dbReference type="AlphaFoldDB" id="A0AAD4N3V3"/>
<feature type="compositionally biased region" description="Low complexity" evidence="1">
    <location>
        <begin position="248"/>
        <end position="260"/>
    </location>
</feature>
<accession>A0AAD4N3V3</accession>
<evidence type="ECO:0000313" key="3">
    <source>
        <dbReference type="EMBL" id="KAI1714017.1"/>
    </source>
</evidence>
<dbReference type="Proteomes" id="UP001201812">
    <property type="component" value="Unassembled WGS sequence"/>
</dbReference>
<keyword evidence="2" id="KW-0812">Transmembrane</keyword>
<dbReference type="EMBL" id="JAKKPZ010000014">
    <property type="protein sequence ID" value="KAI1714017.1"/>
    <property type="molecule type" value="Genomic_DNA"/>
</dbReference>
<feature type="transmembrane region" description="Helical" evidence="2">
    <location>
        <begin position="34"/>
        <end position="52"/>
    </location>
</feature>
<evidence type="ECO:0000256" key="2">
    <source>
        <dbReference type="SAM" id="Phobius"/>
    </source>
</evidence>
<keyword evidence="2" id="KW-0472">Membrane</keyword>
<keyword evidence="4" id="KW-1185">Reference proteome</keyword>
<feature type="transmembrane region" description="Helical" evidence="2">
    <location>
        <begin position="64"/>
        <end position="87"/>
    </location>
</feature>